<accession>A0A919D6W0</accession>
<name>A0A919D6W0_9ACTN</name>
<comment type="caution">
    <text evidence="1">The sequence shown here is derived from an EMBL/GenBank/DDBJ whole genome shotgun (WGS) entry which is preliminary data.</text>
</comment>
<evidence type="ECO:0000313" key="1">
    <source>
        <dbReference type="EMBL" id="GHE12948.1"/>
    </source>
</evidence>
<reference evidence="1" key="2">
    <citation type="submission" date="2020-09" db="EMBL/GenBank/DDBJ databases">
        <authorList>
            <person name="Sun Q."/>
            <person name="Ohkuma M."/>
        </authorList>
    </citation>
    <scope>NUCLEOTIDE SEQUENCE</scope>
    <source>
        <strain evidence="1">JCM 4714</strain>
    </source>
</reference>
<organism evidence="1 2">
    <name type="scientific">Streptomyces alanosinicus</name>
    <dbReference type="NCBI Taxonomy" id="68171"/>
    <lineage>
        <taxon>Bacteria</taxon>
        <taxon>Bacillati</taxon>
        <taxon>Actinomycetota</taxon>
        <taxon>Actinomycetes</taxon>
        <taxon>Kitasatosporales</taxon>
        <taxon>Streptomycetaceae</taxon>
        <taxon>Streptomyces</taxon>
    </lineage>
</organism>
<evidence type="ECO:0000313" key="2">
    <source>
        <dbReference type="Proteomes" id="UP000655443"/>
    </source>
</evidence>
<dbReference type="AlphaFoldDB" id="A0A919D6W0"/>
<keyword evidence="2" id="KW-1185">Reference proteome</keyword>
<protein>
    <submittedName>
        <fullName evidence="1">Uncharacterized protein</fullName>
    </submittedName>
</protein>
<proteinExistence type="predicted"/>
<dbReference type="Proteomes" id="UP000655443">
    <property type="component" value="Unassembled WGS sequence"/>
</dbReference>
<reference evidence="1" key="1">
    <citation type="journal article" date="2014" name="Int. J. Syst. Evol. Microbiol.">
        <title>Complete genome sequence of Corynebacterium casei LMG S-19264T (=DSM 44701T), isolated from a smear-ripened cheese.</title>
        <authorList>
            <consortium name="US DOE Joint Genome Institute (JGI-PGF)"/>
            <person name="Walter F."/>
            <person name="Albersmeier A."/>
            <person name="Kalinowski J."/>
            <person name="Ruckert C."/>
        </authorList>
    </citation>
    <scope>NUCLEOTIDE SEQUENCE</scope>
    <source>
        <strain evidence="1">JCM 4714</strain>
    </source>
</reference>
<dbReference type="EMBL" id="BMVG01000037">
    <property type="protein sequence ID" value="GHE12948.1"/>
    <property type="molecule type" value="Genomic_DNA"/>
</dbReference>
<gene>
    <name evidence="1" type="ORF">GCM10010339_78290</name>
</gene>
<sequence length="78" mass="8546">MAVIGNVAASRYHELVASSLYQVEVHSAAQWALARFTIESRPMNVSGTMAAGTWVRSDRAWLELIEAVGTPHRALQHA</sequence>